<evidence type="ECO:0000259" key="4">
    <source>
        <dbReference type="PROSITE" id="PS00745"/>
    </source>
</evidence>
<dbReference type="GO" id="GO:0005737">
    <property type="term" value="C:cytoplasm"/>
    <property type="evidence" value="ECO:0007669"/>
    <property type="project" value="UniProtKB-ARBA"/>
</dbReference>
<dbReference type="RefSeq" id="XP_030767878.1">
    <property type="nucleotide sequence ID" value="XM_030912018.1"/>
</dbReference>
<keyword evidence="5" id="KW-1185">Reference proteome</keyword>
<dbReference type="CTD" id="34720"/>
<dbReference type="Gene3D" id="3.30.160.20">
    <property type="match status" value="1"/>
</dbReference>
<feature type="domain" description="Prokaryotic-type class I peptide chain release factors" evidence="4">
    <location>
        <begin position="268"/>
        <end position="284"/>
    </location>
</feature>
<dbReference type="Gene3D" id="3.30.70.1660">
    <property type="match status" value="2"/>
</dbReference>
<dbReference type="FunCoup" id="A0A6J2YUS7">
    <property type="interactions" value="1873"/>
</dbReference>
<name>A0A6J2YUS7_SITOR</name>
<proteinExistence type="inferred from homology"/>
<dbReference type="OrthoDB" id="2019491at2759"/>
<dbReference type="Pfam" id="PF03462">
    <property type="entry name" value="PCRF"/>
    <property type="match status" value="1"/>
</dbReference>
<evidence type="ECO:0000313" key="6">
    <source>
        <dbReference type="RefSeq" id="XP_030767878.1"/>
    </source>
</evidence>
<protein>
    <submittedName>
        <fullName evidence="6">Peptide chain release factor 1-like, mitochondrial</fullName>
    </submittedName>
</protein>
<evidence type="ECO:0000256" key="2">
    <source>
        <dbReference type="ARBA" id="ARBA00022481"/>
    </source>
</evidence>
<dbReference type="PANTHER" id="PTHR43804">
    <property type="entry name" value="LD18447P"/>
    <property type="match status" value="1"/>
</dbReference>
<dbReference type="SUPFAM" id="SSF75620">
    <property type="entry name" value="Release factor"/>
    <property type="match status" value="1"/>
</dbReference>
<dbReference type="AlphaFoldDB" id="A0A6J2YUS7"/>
<dbReference type="PROSITE" id="PS00745">
    <property type="entry name" value="RF_PROK_I"/>
    <property type="match status" value="1"/>
</dbReference>
<evidence type="ECO:0000256" key="1">
    <source>
        <dbReference type="ARBA" id="ARBA00010835"/>
    </source>
</evidence>
<dbReference type="SMART" id="SM00937">
    <property type="entry name" value="PCRF"/>
    <property type="match status" value="1"/>
</dbReference>
<dbReference type="Gene3D" id="6.10.140.1950">
    <property type="match status" value="1"/>
</dbReference>
<keyword evidence="2" id="KW-0488">Methylation</keyword>
<dbReference type="InterPro" id="IPR000352">
    <property type="entry name" value="Pep_chain_release_fac_I"/>
</dbReference>
<dbReference type="GeneID" id="115891534"/>
<dbReference type="Proteomes" id="UP000504635">
    <property type="component" value="Unplaced"/>
</dbReference>
<evidence type="ECO:0000256" key="3">
    <source>
        <dbReference type="ARBA" id="ARBA00022917"/>
    </source>
</evidence>
<organism evidence="5 6">
    <name type="scientific">Sitophilus oryzae</name>
    <name type="common">Rice weevil</name>
    <name type="synonym">Curculio oryzae</name>
    <dbReference type="NCBI Taxonomy" id="7048"/>
    <lineage>
        <taxon>Eukaryota</taxon>
        <taxon>Metazoa</taxon>
        <taxon>Ecdysozoa</taxon>
        <taxon>Arthropoda</taxon>
        <taxon>Hexapoda</taxon>
        <taxon>Insecta</taxon>
        <taxon>Pterygota</taxon>
        <taxon>Neoptera</taxon>
        <taxon>Endopterygota</taxon>
        <taxon>Coleoptera</taxon>
        <taxon>Polyphaga</taxon>
        <taxon>Cucujiformia</taxon>
        <taxon>Curculionidae</taxon>
        <taxon>Dryophthorinae</taxon>
        <taxon>Sitophilus</taxon>
    </lineage>
</organism>
<dbReference type="GO" id="GO:0003747">
    <property type="term" value="F:translation release factor activity"/>
    <property type="evidence" value="ECO:0007669"/>
    <property type="project" value="InterPro"/>
</dbReference>
<dbReference type="FunFam" id="3.30.160.20:FF:000004">
    <property type="entry name" value="Peptide chain release factor 1"/>
    <property type="match status" value="1"/>
</dbReference>
<dbReference type="InterPro" id="IPR005139">
    <property type="entry name" value="PCRF"/>
</dbReference>
<evidence type="ECO:0000313" key="5">
    <source>
        <dbReference type="Proteomes" id="UP000504635"/>
    </source>
</evidence>
<dbReference type="KEGG" id="soy:115891534"/>
<gene>
    <name evidence="6" type="primary">LOC115891534</name>
</gene>
<sequence>MFPVLIYLRRLHKIRYSEIKKTRNLFHSVYRNVWLSHSTACNSKTSLCINDVSLDEYISRIQQEYVEISKSDSYLTASRYHELKPIITILEERHTVLGNISSLRELIESGDQDVSNMAKDEKRQLGDKLEELENNLIEAILPHNKEDLFDSILLEVQAGVGGQEAMLFAQEMYDMYLGFIEYKGWHYEIIDYLKTDIGGLRHASVLVDGPMAFQYFKYEAGVHRVQRIPATEKAGRVHTSTVSVVALPQPSEIDITIEQKDLRIETKRSSGAGGQHVNTTDSAVRITHLPTNLVVECQVDRSQIKNRKLAMAKLRVLLYQKELDEQLAQTEATRKSQVRSSNRNEKIRTYNYSQDRITDHRLEGVHFHNLKVFLQGGNDLEDMIQQVNRQSKIDSLLKLIRNR</sequence>
<dbReference type="InterPro" id="IPR045853">
    <property type="entry name" value="Pep_chain_release_fac_I_sf"/>
</dbReference>
<dbReference type="InParanoid" id="A0A6J2YUS7"/>
<dbReference type="InterPro" id="IPR050057">
    <property type="entry name" value="Prokaryotic/Mito_RF"/>
</dbReference>
<accession>A0A6J2YUS7</accession>
<reference evidence="6" key="1">
    <citation type="submission" date="2025-08" db="UniProtKB">
        <authorList>
            <consortium name="RefSeq"/>
        </authorList>
    </citation>
    <scope>IDENTIFICATION</scope>
    <source>
        <tissue evidence="6">Gonads</tissue>
    </source>
</reference>
<keyword evidence="3" id="KW-0648">Protein biosynthesis</keyword>
<dbReference type="PANTHER" id="PTHR43804:SF7">
    <property type="entry name" value="LD18447P"/>
    <property type="match status" value="1"/>
</dbReference>
<comment type="similarity">
    <text evidence="1">Belongs to the prokaryotic/mitochondrial release factor family.</text>
</comment>
<dbReference type="Pfam" id="PF00472">
    <property type="entry name" value="RF-1"/>
    <property type="match status" value="1"/>
</dbReference>